<keyword evidence="8" id="KW-1185">Reference proteome</keyword>
<evidence type="ECO:0000256" key="5">
    <source>
        <dbReference type="ARBA" id="ARBA00023136"/>
    </source>
</evidence>
<gene>
    <name evidence="7" type="ORF">JJB11_03230</name>
</gene>
<dbReference type="CDD" id="cd06662">
    <property type="entry name" value="SURF1"/>
    <property type="match status" value="1"/>
</dbReference>
<keyword evidence="5 6" id="KW-0472">Membrane</keyword>
<dbReference type="AlphaFoldDB" id="A0A934TPM0"/>
<sequence length="244" mass="26880">MRPKDAVSKRLLIAIAALAGILLTASLGFWQWERGHQRTAVRQAIEAQAHSATVGARELLAVPGGDTRLVNRPVVLTGEWLPDRTIYLDNRQMNAVPGFYVVTPLRIAGSQAVVLVQRGWVQRNFEARTSLPAIQTPTGTVEVHGLLAPPPAKLYAFTTEETGPIRQNLDLGAFRLETGLPLLALSVQQTGAPSEGLLRQWPEAGSGAERNYGYAFQWWAMAGLIAILYVWFQLVVPRRQVRRA</sequence>
<comment type="similarity">
    <text evidence="2 6">Belongs to the SURF1 family.</text>
</comment>
<keyword evidence="3 6" id="KW-0812">Transmembrane</keyword>
<evidence type="ECO:0000313" key="8">
    <source>
        <dbReference type="Proteomes" id="UP000630528"/>
    </source>
</evidence>
<reference evidence="7" key="1">
    <citation type="journal article" date="2012" name="J. Microbiol. Biotechnol.">
        <title>Ramlibacter ginsenosidimutans sp. nov., with ginsenoside-converting activity.</title>
        <authorList>
            <person name="Wang L."/>
            <person name="An D.S."/>
            <person name="Kim S.G."/>
            <person name="Jin F.X."/>
            <person name="Kim S.C."/>
            <person name="Lee S.T."/>
            <person name="Im W.T."/>
        </authorList>
    </citation>
    <scope>NUCLEOTIDE SEQUENCE</scope>
    <source>
        <strain evidence="7">KACC 17527</strain>
    </source>
</reference>
<comment type="subcellular location">
    <subcellularLocation>
        <location evidence="6">Cell membrane</location>
        <topology evidence="6">Multi-pass membrane protein</topology>
    </subcellularLocation>
    <subcellularLocation>
        <location evidence="1">Membrane</location>
    </subcellularLocation>
</comment>
<dbReference type="Proteomes" id="UP000630528">
    <property type="component" value="Unassembled WGS sequence"/>
</dbReference>
<name>A0A934TPM0_9BURK</name>
<dbReference type="InterPro" id="IPR002994">
    <property type="entry name" value="Surf1/Shy1"/>
</dbReference>
<proteinExistence type="inferred from homology"/>
<accession>A0A934TPM0</accession>
<evidence type="ECO:0000256" key="2">
    <source>
        <dbReference type="ARBA" id="ARBA00007165"/>
    </source>
</evidence>
<keyword evidence="6" id="KW-1003">Cell membrane</keyword>
<keyword evidence="4 6" id="KW-1133">Transmembrane helix</keyword>
<dbReference type="PROSITE" id="PS50895">
    <property type="entry name" value="SURF1"/>
    <property type="match status" value="1"/>
</dbReference>
<evidence type="ECO:0000256" key="6">
    <source>
        <dbReference type="RuleBase" id="RU363076"/>
    </source>
</evidence>
<dbReference type="EMBL" id="JAEPWM010000001">
    <property type="protein sequence ID" value="MBK6005094.1"/>
    <property type="molecule type" value="Genomic_DNA"/>
</dbReference>
<evidence type="ECO:0000256" key="1">
    <source>
        <dbReference type="ARBA" id="ARBA00004370"/>
    </source>
</evidence>
<comment type="caution">
    <text evidence="6">Lacks conserved residue(s) required for the propagation of feature annotation.</text>
</comment>
<dbReference type="InterPro" id="IPR045214">
    <property type="entry name" value="Surf1/Surf4"/>
</dbReference>
<reference evidence="7" key="2">
    <citation type="submission" date="2021-01" db="EMBL/GenBank/DDBJ databases">
        <authorList>
            <person name="Kang M."/>
        </authorList>
    </citation>
    <scope>NUCLEOTIDE SEQUENCE</scope>
    <source>
        <strain evidence="7">KACC 17527</strain>
    </source>
</reference>
<evidence type="ECO:0000256" key="4">
    <source>
        <dbReference type="ARBA" id="ARBA00022989"/>
    </source>
</evidence>
<comment type="caution">
    <text evidence="7">The sequence shown here is derived from an EMBL/GenBank/DDBJ whole genome shotgun (WGS) entry which is preliminary data.</text>
</comment>
<evidence type="ECO:0000256" key="3">
    <source>
        <dbReference type="ARBA" id="ARBA00022692"/>
    </source>
</evidence>
<dbReference type="Pfam" id="PF02104">
    <property type="entry name" value="SURF1"/>
    <property type="match status" value="1"/>
</dbReference>
<evidence type="ECO:0000313" key="7">
    <source>
        <dbReference type="EMBL" id="MBK6005094.1"/>
    </source>
</evidence>
<protein>
    <recommendedName>
        <fullName evidence="6">SURF1-like protein</fullName>
    </recommendedName>
</protein>
<feature type="transmembrane region" description="Helical" evidence="6">
    <location>
        <begin position="216"/>
        <end position="236"/>
    </location>
</feature>
<organism evidence="7 8">
    <name type="scientific">Ramlibacter ginsenosidimutans</name>
    <dbReference type="NCBI Taxonomy" id="502333"/>
    <lineage>
        <taxon>Bacteria</taxon>
        <taxon>Pseudomonadati</taxon>
        <taxon>Pseudomonadota</taxon>
        <taxon>Betaproteobacteria</taxon>
        <taxon>Burkholderiales</taxon>
        <taxon>Comamonadaceae</taxon>
        <taxon>Ramlibacter</taxon>
    </lineage>
</organism>
<dbReference type="GO" id="GO:0005886">
    <property type="term" value="C:plasma membrane"/>
    <property type="evidence" value="ECO:0007669"/>
    <property type="project" value="UniProtKB-SubCell"/>
</dbReference>
<dbReference type="PANTHER" id="PTHR23427">
    <property type="entry name" value="SURFEIT LOCUS PROTEIN"/>
    <property type="match status" value="1"/>
</dbReference>
<dbReference type="PANTHER" id="PTHR23427:SF2">
    <property type="entry name" value="SURFEIT LOCUS PROTEIN 1"/>
    <property type="match status" value="1"/>
</dbReference>